<feature type="transmembrane region" description="Helical" evidence="7">
    <location>
        <begin position="258"/>
        <end position="276"/>
    </location>
</feature>
<protein>
    <submittedName>
        <fullName evidence="9">Calcium-transporting ATPase</fullName>
        <ecNumber evidence="9">3.6.3.8</ecNumber>
    </submittedName>
</protein>
<evidence type="ECO:0000256" key="3">
    <source>
        <dbReference type="ARBA" id="ARBA00022723"/>
    </source>
</evidence>
<keyword evidence="3" id="KW-0479">Metal-binding</keyword>
<evidence type="ECO:0000256" key="4">
    <source>
        <dbReference type="ARBA" id="ARBA00022842"/>
    </source>
</evidence>
<dbReference type="InterPro" id="IPR023299">
    <property type="entry name" value="ATPase_P-typ_cyto_dom_N"/>
</dbReference>
<evidence type="ECO:0000256" key="7">
    <source>
        <dbReference type="SAM" id="Phobius"/>
    </source>
</evidence>
<dbReference type="InterPro" id="IPR001757">
    <property type="entry name" value="P_typ_ATPase"/>
</dbReference>
<dbReference type="GO" id="GO:0005886">
    <property type="term" value="C:plasma membrane"/>
    <property type="evidence" value="ECO:0007669"/>
    <property type="project" value="TreeGrafter"/>
</dbReference>
<evidence type="ECO:0000256" key="6">
    <source>
        <dbReference type="ARBA" id="ARBA00023136"/>
    </source>
</evidence>
<evidence type="ECO:0000313" key="10">
    <source>
        <dbReference type="Proteomes" id="UP000231279"/>
    </source>
</evidence>
<proteinExistence type="predicted"/>
<dbReference type="GO" id="GO:0046872">
    <property type="term" value="F:metal ion binding"/>
    <property type="evidence" value="ECO:0007669"/>
    <property type="project" value="UniProtKB-KW"/>
</dbReference>
<keyword evidence="5 7" id="KW-1133">Transmembrane helix</keyword>
<dbReference type="AlphaFoldDB" id="A0A2G9H5F5"/>
<dbReference type="GO" id="GO:0005524">
    <property type="term" value="F:ATP binding"/>
    <property type="evidence" value="ECO:0007669"/>
    <property type="project" value="InterPro"/>
</dbReference>
<name>A0A2G9H5F5_9LAMI</name>
<evidence type="ECO:0000256" key="1">
    <source>
        <dbReference type="ARBA" id="ARBA00004370"/>
    </source>
</evidence>
<dbReference type="PANTHER" id="PTHR24093:SF518">
    <property type="entry name" value="CALCIUM-TRANSPORTING ATPASE"/>
    <property type="match status" value="1"/>
</dbReference>
<sequence length="508" mass="56640">MKNRSSSVLISKNSDNTIHVHKKGAPDVIIPMCSHFYESSGTVKVINRSEKALSEEILRGMAEKGLRCFALAHRKTSIRDYFTFSGQRLILLGIVGLKNSRRSGTRRTVEECRRAGVNLKLITGDSPTTAIVVAANCGIVVDPDHRRGEVVQGKDFKELSLEERMARVDNIRVLASATPEHKYHMVQCLKMKGHVVACLGQGIGDVMALREADVAICFGTQGAEIAKANSPIVLYRQQFPLITDILMWGRGLYDTMQIYAQFLITATFVALIVEFVKMVCGQHSTGKVPSPVFELLWLKLITGTFSALALTIKPPTEGVMQNPPTSREHPLISSLVRTNICIQVIYQVTVLLTIHFKGGSFFYVDSDKKEAMIFNTYILYQVFSMFDTSLSKTSNILEEIQKKKVAWGIMVLIIFVQFLMIEVLKKLAGMAVSCQKNHTRFYSQVGTDSGNLPFSARAKLSSYSTDTFQPSGNMNPSGGFSLFFASVRIWKNRNNQHNIHKNDLLLPT</sequence>
<dbReference type="Gene3D" id="3.40.1110.10">
    <property type="entry name" value="Calcium-transporting ATPase, cytoplasmic domain N"/>
    <property type="match status" value="1"/>
</dbReference>
<feature type="transmembrane region" description="Helical" evidence="7">
    <location>
        <begin position="296"/>
        <end position="312"/>
    </location>
</feature>
<dbReference type="EMBL" id="NKXS01002629">
    <property type="protein sequence ID" value="PIN12744.1"/>
    <property type="molecule type" value="Genomic_DNA"/>
</dbReference>
<dbReference type="SUPFAM" id="SSF81665">
    <property type="entry name" value="Calcium ATPase, transmembrane domain M"/>
    <property type="match status" value="1"/>
</dbReference>
<evidence type="ECO:0000313" key="9">
    <source>
        <dbReference type="EMBL" id="PIN12744.1"/>
    </source>
</evidence>
<feature type="domain" description="Cation-transporting P-type ATPase C-terminal" evidence="8">
    <location>
        <begin position="294"/>
        <end position="430"/>
    </location>
</feature>
<comment type="subcellular location">
    <subcellularLocation>
        <location evidence="1">Membrane</location>
    </subcellularLocation>
</comment>
<dbReference type="Proteomes" id="UP000231279">
    <property type="component" value="Unassembled WGS sequence"/>
</dbReference>
<dbReference type="SUPFAM" id="SSF56784">
    <property type="entry name" value="HAD-like"/>
    <property type="match status" value="1"/>
</dbReference>
<keyword evidence="6 7" id="KW-0472">Membrane</keyword>
<dbReference type="InterPro" id="IPR006068">
    <property type="entry name" value="ATPase_P-typ_cation-transptr_C"/>
</dbReference>
<dbReference type="InterPro" id="IPR036412">
    <property type="entry name" value="HAD-like_sf"/>
</dbReference>
<feature type="transmembrane region" description="Helical" evidence="7">
    <location>
        <begin position="405"/>
        <end position="424"/>
    </location>
</feature>
<dbReference type="InterPro" id="IPR023298">
    <property type="entry name" value="ATPase_P-typ_TM_dom_sf"/>
</dbReference>
<dbReference type="Pfam" id="PF00689">
    <property type="entry name" value="Cation_ATPase_C"/>
    <property type="match status" value="1"/>
</dbReference>
<keyword evidence="4" id="KW-0460">Magnesium</keyword>
<accession>A0A2G9H5F5</accession>
<dbReference type="EC" id="3.6.3.8" evidence="9"/>
<dbReference type="Pfam" id="PF13246">
    <property type="entry name" value="Cation_ATPase"/>
    <property type="match status" value="1"/>
</dbReference>
<dbReference type="PRINTS" id="PR00120">
    <property type="entry name" value="HATPASE"/>
</dbReference>
<keyword evidence="9" id="KW-0378">Hydrolase</keyword>
<dbReference type="GO" id="GO:0016887">
    <property type="term" value="F:ATP hydrolysis activity"/>
    <property type="evidence" value="ECO:0007669"/>
    <property type="project" value="InterPro"/>
</dbReference>
<dbReference type="OrthoDB" id="912093at2759"/>
<dbReference type="STRING" id="429701.A0A2G9H5F5"/>
<dbReference type="NCBIfam" id="TIGR01494">
    <property type="entry name" value="ATPase_P-type"/>
    <property type="match status" value="1"/>
</dbReference>
<comment type="caution">
    <text evidence="9">The sequence shown here is derived from an EMBL/GenBank/DDBJ whole genome shotgun (WGS) entry which is preliminary data.</text>
</comment>
<keyword evidence="10" id="KW-1185">Reference proteome</keyword>
<dbReference type="Gene3D" id="1.20.1110.10">
    <property type="entry name" value="Calcium-transporting ATPase, transmembrane domain"/>
    <property type="match status" value="1"/>
</dbReference>
<dbReference type="PRINTS" id="PR00119">
    <property type="entry name" value="CATATPASE"/>
</dbReference>
<evidence type="ECO:0000256" key="2">
    <source>
        <dbReference type="ARBA" id="ARBA00022692"/>
    </source>
</evidence>
<organism evidence="9 10">
    <name type="scientific">Handroanthus impetiginosus</name>
    <dbReference type="NCBI Taxonomy" id="429701"/>
    <lineage>
        <taxon>Eukaryota</taxon>
        <taxon>Viridiplantae</taxon>
        <taxon>Streptophyta</taxon>
        <taxon>Embryophyta</taxon>
        <taxon>Tracheophyta</taxon>
        <taxon>Spermatophyta</taxon>
        <taxon>Magnoliopsida</taxon>
        <taxon>eudicotyledons</taxon>
        <taxon>Gunneridae</taxon>
        <taxon>Pentapetalae</taxon>
        <taxon>asterids</taxon>
        <taxon>lamiids</taxon>
        <taxon>Lamiales</taxon>
        <taxon>Bignoniaceae</taxon>
        <taxon>Crescentiina</taxon>
        <taxon>Tabebuia alliance</taxon>
        <taxon>Handroanthus</taxon>
    </lineage>
</organism>
<evidence type="ECO:0000256" key="5">
    <source>
        <dbReference type="ARBA" id="ARBA00022989"/>
    </source>
</evidence>
<dbReference type="SUPFAM" id="SSF81660">
    <property type="entry name" value="Metal cation-transporting ATPase, ATP-binding domain N"/>
    <property type="match status" value="1"/>
</dbReference>
<dbReference type="PANTHER" id="PTHR24093">
    <property type="entry name" value="CATION TRANSPORTING ATPASE"/>
    <property type="match status" value="1"/>
</dbReference>
<keyword evidence="2 7" id="KW-0812">Transmembrane</keyword>
<dbReference type="GO" id="GO:0005388">
    <property type="term" value="F:P-type calcium transporter activity"/>
    <property type="evidence" value="ECO:0007669"/>
    <property type="project" value="TreeGrafter"/>
</dbReference>
<reference evidence="10" key="1">
    <citation type="journal article" date="2018" name="Gigascience">
        <title>Genome assembly of the Pink Ipe (Handroanthus impetiginosus, Bignoniaceae), a highly valued, ecologically keystone Neotropical timber forest tree.</title>
        <authorList>
            <person name="Silva-Junior O.B."/>
            <person name="Grattapaglia D."/>
            <person name="Novaes E."/>
            <person name="Collevatti R.G."/>
        </authorList>
    </citation>
    <scope>NUCLEOTIDE SEQUENCE [LARGE SCALE GENOMIC DNA]</scope>
    <source>
        <strain evidence="10">cv. UFG-1</strain>
    </source>
</reference>
<gene>
    <name evidence="9" type="ORF">CDL12_14642</name>
</gene>
<evidence type="ECO:0000259" key="8">
    <source>
        <dbReference type="Pfam" id="PF00689"/>
    </source>
</evidence>